<feature type="transmembrane region" description="Helical" evidence="1">
    <location>
        <begin position="93"/>
        <end position="110"/>
    </location>
</feature>
<dbReference type="GeneID" id="54574384"/>
<feature type="transmembrane region" description="Helical" evidence="1">
    <location>
        <begin position="61"/>
        <end position="81"/>
    </location>
</feature>
<feature type="transmembrane region" description="Helical" evidence="1">
    <location>
        <begin position="245"/>
        <end position="262"/>
    </location>
</feature>
<keyword evidence="1" id="KW-0472">Membrane</keyword>
<protein>
    <submittedName>
        <fullName evidence="2">Uncharacterized protein</fullName>
    </submittedName>
</protein>
<organism evidence="2 3">
    <name type="scientific">Trematosphaeria pertusa</name>
    <dbReference type="NCBI Taxonomy" id="390896"/>
    <lineage>
        <taxon>Eukaryota</taxon>
        <taxon>Fungi</taxon>
        <taxon>Dikarya</taxon>
        <taxon>Ascomycota</taxon>
        <taxon>Pezizomycotina</taxon>
        <taxon>Dothideomycetes</taxon>
        <taxon>Pleosporomycetidae</taxon>
        <taxon>Pleosporales</taxon>
        <taxon>Massarineae</taxon>
        <taxon>Trematosphaeriaceae</taxon>
        <taxon>Trematosphaeria</taxon>
    </lineage>
</organism>
<evidence type="ECO:0000313" key="3">
    <source>
        <dbReference type="Proteomes" id="UP000800094"/>
    </source>
</evidence>
<dbReference type="OrthoDB" id="2309723at2759"/>
<evidence type="ECO:0000313" key="2">
    <source>
        <dbReference type="EMBL" id="KAF2256560.1"/>
    </source>
</evidence>
<feature type="transmembrane region" description="Helical" evidence="1">
    <location>
        <begin position="122"/>
        <end position="143"/>
    </location>
</feature>
<evidence type="ECO:0000256" key="1">
    <source>
        <dbReference type="SAM" id="Phobius"/>
    </source>
</evidence>
<proteinExistence type="predicted"/>
<keyword evidence="3" id="KW-1185">Reference proteome</keyword>
<dbReference type="AlphaFoldDB" id="A0A6A6J3T1"/>
<keyword evidence="1" id="KW-0812">Transmembrane</keyword>
<feature type="transmembrane region" description="Helical" evidence="1">
    <location>
        <begin position="149"/>
        <end position="166"/>
    </location>
</feature>
<accession>A0A6A6J3T1</accession>
<sequence length="278" mass="30242">MQNSTTPSPLPSTMGDGDASPQVSSLYGPGAYICWLSTVLSVTISWLLNPSSRQKDTITNDFIAAVTLPIVAALHSFIQSARDTDTQNATSKATLSICRAYSIFGTYLLLIACEKERSKRPICVLSVAMLCVVARLAALFSPAVTFDPIEMYTISWEIALLVAVIFHHQKVQPRLHLYLVRAEIRAGAQTWWILLCWKMRHVFAFVGNVPILGAVLLSLSVLPFLQGNSVRGAIVPVTPYSVADLDQAVALAAGVITLLMGIRDARKAKRVESGARDE</sequence>
<gene>
    <name evidence="2" type="ORF">BU26DRAFT_24461</name>
</gene>
<dbReference type="EMBL" id="ML987189">
    <property type="protein sequence ID" value="KAF2256560.1"/>
    <property type="molecule type" value="Genomic_DNA"/>
</dbReference>
<name>A0A6A6J3T1_9PLEO</name>
<feature type="transmembrane region" description="Helical" evidence="1">
    <location>
        <begin position="30"/>
        <end position="49"/>
    </location>
</feature>
<reference evidence="2" key="1">
    <citation type="journal article" date="2020" name="Stud. Mycol.">
        <title>101 Dothideomycetes genomes: a test case for predicting lifestyles and emergence of pathogens.</title>
        <authorList>
            <person name="Haridas S."/>
            <person name="Albert R."/>
            <person name="Binder M."/>
            <person name="Bloem J."/>
            <person name="Labutti K."/>
            <person name="Salamov A."/>
            <person name="Andreopoulos B."/>
            <person name="Baker S."/>
            <person name="Barry K."/>
            <person name="Bills G."/>
            <person name="Bluhm B."/>
            <person name="Cannon C."/>
            <person name="Castanera R."/>
            <person name="Culley D."/>
            <person name="Daum C."/>
            <person name="Ezra D."/>
            <person name="Gonzalez J."/>
            <person name="Henrissat B."/>
            <person name="Kuo A."/>
            <person name="Liang C."/>
            <person name="Lipzen A."/>
            <person name="Lutzoni F."/>
            <person name="Magnuson J."/>
            <person name="Mondo S."/>
            <person name="Nolan M."/>
            <person name="Ohm R."/>
            <person name="Pangilinan J."/>
            <person name="Park H.-J."/>
            <person name="Ramirez L."/>
            <person name="Alfaro M."/>
            <person name="Sun H."/>
            <person name="Tritt A."/>
            <person name="Yoshinaga Y."/>
            <person name="Zwiers L.-H."/>
            <person name="Turgeon B."/>
            <person name="Goodwin S."/>
            <person name="Spatafora J."/>
            <person name="Crous P."/>
            <person name="Grigoriev I."/>
        </authorList>
    </citation>
    <scope>NUCLEOTIDE SEQUENCE</scope>
    <source>
        <strain evidence="2">CBS 122368</strain>
    </source>
</reference>
<dbReference type="Proteomes" id="UP000800094">
    <property type="component" value="Unassembled WGS sequence"/>
</dbReference>
<keyword evidence="1" id="KW-1133">Transmembrane helix</keyword>
<dbReference type="RefSeq" id="XP_033691564.1">
    <property type="nucleotide sequence ID" value="XM_033821054.1"/>
</dbReference>
<feature type="transmembrane region" description="Helical" evidence="1">
    <location>
        <begin position="202"/>
        <end position="225"/>
    </location>
</feature>